<comment type="similarity">
    <text evidence="1">Belongs to the Skp family.</text>
</comment>
<evidence type="ECO:0000256" key="2">
    <source>
        <dbReference type="ARBA" id="ARBA00022729"/>
    </source>
</evidence>
<dbReference type="PANTHER" id="PTHR35089:SF1">
    <property type="entry name" value="CHAPERONE PROTEIN SKP"/>
    <property type="match status" value="1"/>
</dbReference>
<dbReference type="GO" id="GO:0005829">
    <property type="term" value="C:cytosol"/>
    <property type="evidence" value="ECO:0007669"/>
    <property type="project" value="TreeGrafter"/>
</dbReference>
<evidence type="ECO:0000313" key="3">
    <source>
        <dbReference type="EMBL" id="RDH85265.1"/>
    </source>
</evidence>
<comment type="caution">
    <text evidence="3">The sequence shown here is derived from an EMBL/GenBank/DDBJ whole genome shotgun (WGS) entry which is preliminary data.</text>
</comment>
<proteinExistence type="inferred from homology"/>
<gene>
    <name evidence="3" type="ORF">DIZ80_02285</name>
</gene>
<sequence>MKKLISTLFTLSLLVAPVSGYALKIGYVNPNILLSEYAEATGIEKKLEAQFNGPKQAIDDKATAIKALEKEIKTNELLMTENKLIASKTKVAKMFAEYKQMALALETKLKEVRKKEMQVFGKVVNTVVKKYATENKYDFVVNEGVLYVDDKSNITDDISALVLKAVKK</sequence>
<dbReference type="PANTHER" id="PTHR35089">
    <property type="entry name" value="CHAPERONE PROTEIN SKP"/>
    <property type="match status" value="1"/>
</dbReference>
<dbReference type="Gene3D" id="3.30.910.20">
    <property type="entry name" value="Skp domain"/>
    <property type="match status" value="1"/>
</dbReference>
<evidence type="ECO:0000313" key="4">
    <source>
        <dbReference type="Proteomes" id="UP000254266"/>
    </source>
</evidence>
<name>A0A370DK28_9GAMM</name>
<evidence type="ECO:0008006" key="5">
    <source>
        <dbReference type="Google" id="ProtNLM"/>
    </source>
</evidence>
<dbReference type="Pfam" id="PF03938">
    <property type="entry name" value="OmpH"/>
    <property type="match status" value="1"/>
</dbReference>
<keyword evidence="2" id="KW-0732">Signal</keyword>
<dbReference type="InterPro" id="IPR024930">
    <property type="entry name" value="Skp_dom_sf"/>
</dbReference>
<dbReference type="InterPro" id="IPR005632">
    <property type="entry name" value="Chaperone_Skp"/>
</dbReference>
<dbReference type="SMART" id="SM00935">
    <property type="entry name" value="OmpH"/>
    <property type="match status" value="1"/>
</dbReference>
<dbReference type="GO" id="GO:0051082">
    <property type="term" value="F:unfolded protein binding"/>
    <property type="evidence" value="ECO:0007669"/>
    <property type="project" value="InterPro"/>
</dbReference>
<dbReference type="SUPFAM" id="SSF111384">
    <property type="entry name" value="OmpH-like"/>
    <property type="match status" value="1"/>
</dbReference>
<dbReference type="GO" id="GO:0050821">
    <property type="term" value="P:protein stabilization"/>
    <property type="evidence" value="ECO:0007669"/>
    <property type="project" value="TreeGrafter"/>
</dbReference>
<protein>
    <recommendedName>
        <fullName evidence="5">Molecular chaperone Skp</fullName>
    </recommendedName>
</protein>
<accession>A0A370DK28</accession>
<dbReference type="EMBL" id="QFXC01000004">
    <property type="protein sequence ID" value="RDH85265.1"/>
    <property type="molecule type" value="Genomic_DNA"/>
</dbReference>
<dbReference type="AlphaFoldDB" id="A0A370DK28"/>
<organism evidence="3 4">
    <name type="scientific">endosymbiont of Galathealinum brachiosum</name>
    <dbReference type="NCBI Taxonomy" id="2200906"/>
    <lineage>
        <taxon>Bacteria</taxon>
        <taxon>Pseudomonadati</taxon>
        <taxon>Pseudomonadota</taxon>
        <taxon>Gammaproteobacteria</taxon>
        <taxon>sulfur-oxidizing symbionts</taxon>
    </lineage>
</organism>
<reference evidence="3 4" key="1">
    <citation type="journal article" date="2018" name="ISME J.">
        <title>Endosymbiont genomes yield clues of tubeworm success.</title>
        <authorList>
            <person name="Li Y."/>
            <person name="Liles M.R."/>
            <person name="Halanych K.M."/>
        </authorList>
    </citation>
    <scope>NUCLEOTIDE SEQUENCE [LARGE SCALE GENOMIC DNA]</scope>
    <source>
        <strain evidence="3">A1464</strain>
    </source>
</reference>
<evidence type="ECO:0000256" key="1">
    <source>
        <dbReference type="ARBA" id="ARBA00009091"/>
    </source>
</evidence>
<dbReference type="Proteomes" id="UP000254266">
    <property type="component" value="Unassembled WGS sequence"/>
</dbReference>
<keyword evidence="4" id="KW-1185">Reference proteome</keyword>